<evidence type="ECO:0000313" key="2">
    <source>
        <dbReference type="EMBL" id="KAG0728459.1"/>
    </source>
</evidence>
<dbReference type="EMBL" id="JACEEZ010002174">
    <property type="protein sequence ID" value="KAG0728459.1"/>
    <property type="molecule type" value="Genomic_DNA"/>
</dbReference>
<feature type="region of interest" description="Disordered" evidence="1">
    <location>
        <begin position="1"/>
        <end position="29"/>
    </location>
</feature>
<feature type="region of interest" description="Disordered" evidence="1">
    <location>
        <begin position="89"/>
        <end position="108"/>
    </location>
</feature>
<dbReference type="AlphaFoldDB" id="A0A8J4YW44"/>
<protein>
    <submittedName>
        <fullName evidence="2">Uncharacterized protein</fullName>
    </submittedName>
</protein>
<dbReference type="Proteomes" id="UP000770661">
    <property type="component" value="Unassembled WGS sequence"/>
</dbReference>
<reference evidence="2" key="1">
    <citation type="submission" date="2020-07" db="EMBL/GenBank/DDBJ databases">
        <title>The High-quality genome of the commercially important snow crab, Chionoecetes opilio.</title>
        <authorList>
            <person name="Jeong J.-H."/>
            <person name="Ryu S."/>
        </authorList>
    </citation>
    <scope>NUCLEOTIDE SEQUENCE</scope>
    <source>
        <strain evidence="2">MADBK_172401_WGS</strain>
        <tissue evidence="2">Digestive gland</tissue>
    </source>
</reference>
<feature type="compositionally biased region" description="Pro residues" evidence="1">
    <location>
        <begin position="175"/>
        <end position="186"/>
    </location>
</feature>
<proteinExistence type="predicted"/>
<keyword evidence="3" id="KW-1185">Reference proteome</keyword>
<evidence type="ECO:0000313" key="3">
    <source>
        <dbReference type="Proteomes" id="UP000770661"/>
    </source>
</evidence>
<name>A0A8J4YW44_CHIOP</name>
<accession>A0A8J4YW44</accession>
<feature type="region of interest" description="Disordered" evidence="1">
    <location>
        <begin position="169"/>
        <end position="249"/>
    </location>
</feature>
<comment type="caution">
    <text evidence="2">The sequence shown here is derived from an EMBL/GenBank/DDBJ whole genome shotgun (WGS) entry which is preliminary data.</text>
</comment>
<evidence type="ECO:0000256" key="1">
    <source>
        <dbReference type="SAM" id="MobiDB-lite"/>
    </source>
</evidence>
<sequence>MRRSARPLHFASMTGGRAPTHPGEGLYPTGLTGALYSRRGRSVEQVPFWGQESHPREVDVPLSPGGVKFGRGVNLNPQDLMGSLWQGYRPQTSVSPREPGSPRTDKTHGRVFSAANLIFHRPPRPCVPKLTVGGKNLSRSRSSGCGGTGCSRHIGSVRGALERSLKKMFHRRGPPGHPGEGKPPPGLTDVLPFPTTLRPRVCGSRKNAEVPVSERSSFARRPLVPHTVKSPGDVRGNHRDGRPESGSPP</sequence>
<gene>
    <name evidence="2" type="ORF">GWK47_032410</name>
</gene>
<organism evidence="2 3">
    <name type="scientific">Chionoecetes opilio</name>
    <name type="common">Atlantic snow crab</name>
    <name type="synonym">Cancer opilio</name>
    <dbReference type="NCBI Taxonomy" id="41210"/>
    <lineage>
        <taxon>Eukaryota</taxon>
        <taxon>Metazoa</taxon>
        <taxon>Ecdysozoa</taxon>
        <taxon>Arthropoda</taxon>
        <taxon>Crustacea</taxon>
        <taxon>Multicrustacea</taxon>
        <taxon>Malacostraca</taxon>
        <taxon>Eumalacostraca</taxon>
        <taxon>Eucarida</taxon>
        <taxon>Decapoda</taxon>
        <taxon>Pleocyemata</taxon>
        <taxon>Brachyura</taxon>
        <taxon>Eubrachyura</taxon>
        <taxon>Majoidea</taxon>
        <taxon>Majidae</taxon>
        <taxon>Chionoecetes</taxon>
    </lineage>
</organism>